<sequence length="174" mass="16990">MNEGNPPRSLVYLAAAALVVATGLAMWLLPAGMPRLPPTAATGTTTASPERPTPHPPTHSARGPSRPPATASAAAPVPGSDPPAAGPPTGEATTTADPDPADGEAAGCPPPSPRASSPAPLARSPRSGPVPETPPSPTPSPPPPAAAMPGCHSAAQLRPTRSSAHRIDGLGPSG</sequence>
<dbReference type="RefSeq" id="WP_170198743.1">
    <property type="nucleotide sequence ID" value="NZ_BMPV01000003.1"/>
</dbReference>
<keyword evidence="2" id="KW-0472">Membrane</keyword>
<feature type="compositionally biased region" description="Low complexity" evidence="1">
    <location>
        <begin position="87"/>
        <end position="107"/>
    </location>
</feature>
<dbReference type="Proteomes" id="UP000319213">
    <property type="component" value="Unassembled WGS sequence"/>
</dbReference>
<gene>
    <name evidence="3" type="ORF">FHX40_1359</name>
</gene>
<keyword evidence="4" id="KW-1185">Reference proteome</keyword>
<accession>A0A543IVS8</accession>
<evidence type="ECO:0000256" key="2">
    <source>
        <dbReference type="SAM" id="Phobius"/>
    </source>
</evidence>
<keyword evidence="2" id="KW-1133">Transmembrane helix</keyword>
<name>A0A543IVS8_9ACTN</name>
<organism evidence="3 4">
    <name type="scientific">Thermopolyspora flexuosa</name>
    <dbReference type="NCBI Taxonomy" id="103836"/>
    <lineage>
        <taxon>Bacteria</taxon>
        <taxon>Bacillati</taxon>
        <taxon>Actinomycetota</taxon>
        <taxon>Actinomycetes</taxon>
        <taxon>Streptosporangiales</taxon>
        <taxon>Streptosporangiaceae</taxon>
        <taxon>Thermopolyspora</taxon>
    </lineage>
</organism>
<proteinExistence type="predicted"/>
<dbReference type="EMBL" id="VFPQ01000001">
    <property type="protein sequence ID" value="TQM74678.1"/>
    <property type="molecule type" value="Genomic_DNA"/>
</dbReference>
<reference evidence="3 4" key="1">
    <citation type="submission" date="2019-06" db="EMBL/GenBank/DDBJ databases">
        <title>Sequencing the genomes of 1000 actinobacteria strains.</title>
        <authorList>
            <person name="Klenk H.-P."/>
        </authorList>
    </citation>
    <scope>NUCLEOTIDE SEQUENCE [LARGE SCALE GENOMIC DNA]</scope>
    <source>
        <strain evidence="3 4">DSM 43186</strain>
    </source>
</reference>
<evidence type="ECO:0000313" key="4">
    <source>
        <dbReference type="Proteomes" id="UP000319213"/>
    </source>
</evidence>
<feature type="compositionally biased region" description="Low complexity" evidence="1">
    <location>
        <begin position="60"/>
        <end position="78"/>
    </location>
</feature>
<comment type="caution">
    <text evidence="3">The sequence shown here is derived from an EMBL/GenBank/DDBJ whole genome shotgun (WGS) entry which is preliminary data.</text>
</comment>
<feature type="region of interest" description="Disordered" evidence="1">
    <location>
        <begin position="38"/>
        <end position="174"/>
    </location>
</feature>
<dbReference type="AlphaFoldDB" id="A0A543IVS8"/>
<feature type="compositionally biased region" description="Pro residues" evidence="1">
    <location>
        <begin position="131"/>
        <end position="146"/>
    </location>
</feature>
<keyword evidence="2" id="KW-0812">Transmembrane</keyword>
<evidence type="ECO:0000313" key="3">
    <source>
        <dbReference type="EMBL" id="TQM74678.1"/>
    </source>
</evidence>
<feature type="compositionally biased region" description="Low complexity" evidence="1">
    <location>
        <begin position="114"/>
        <end position="130"/>
    </location>
</feature>
<protein>
    <submittedName>
        <fullName evidence="3">Uncharacterized protein</fullName>
    </submittedName>
</protein>
<evidence type="ECO:0000256" key="1">
    <source>
        <dbReference type="SAM" id="MobiDB-lite"/>
    </source>
</evidence>
<feature type="transmembrane region" description="Helical" evidence="2">
    <location>
        <begin position="12"/>
        <end position="29"/>
    </location>
</feature>